<keyword evidence="1" id="KW-0812">Transmembrane</keyword>
<name>A0A212IV23_9FIRM</name>
<reference evidence="2" key="1">
    <citation type="submission" date="2016-04" db="EMBL/GenBank/DDBJ databases">
        <authorList>
            <person name="Evans L.H."/>
            <person name="Alamgir A."/>
            <person name="Owens N."/>
            <person name="Weber N.D."/>
            <person name="Virtaneva K."/>
            <person name="Barbian K."/>
            <person name="Babar A."/>
            <person name="Rosenke K."/>
        </authorList>
    </citation>
    <scope>NUCLEOTIDE SEQUENCE</scope>
    <source>
        <strain evidence="2">86</strain>
    </source>
</reference>
<sequence>MIFFKVYLSEYLHWETQLDGWVNTIRRQKSMFILQGYLSTQMLLFQMGFLIATYLIV</sequence>
<proteinExistence type="predicted"/>
<gene>
    <name evidence="2" type="ORF">KL86CLO1_10065</name>
</gene>
<dbReference type="AlphaFoldDB" id="A0A212IV23"/>
<evidence type="ECO:0000256" key="1">
    <source>
        <dbReference type="SAM" id="Phobius"/>
    </source>
</evidence>
<evidence type="ECO:0000313" key="2">
    <source>
        <dbReference type="EMBL" id="SBV91034.1"/>
    </source>
</evidence>
<accession>A0A212IV23</accession>
<protein>
    <submittedName>
        <fullName evidence="2">Uncharacterized protein</fullName>
    </submittedName>
</protein>
<keyword evidence="1" id="KW-0472">Membrane</keyword>
<dbReference type="EMBL" id="FLUN01000001">
    <property type="protein sequence ID" value="SBV91034.1"/>
    <property type="molecule type" value="Genomic_DNA"/>
</dbReference>
<keyword evidence="1" id="KW-1133">Transmembrane helix</keyword>
<feature type="transmembrane region" description="Helical" evidence="1">
    <location>
        <begin position="36"/>
        <end position="56"/>
    </location>
</feature>
<organism evidence="2">
    <name type="scientific">uncultured Eubacteriales bacterium</name>
    <dbReference type="NCBI Taxonomy" id="172733"/>
    <lineage>
        <taxon>Bacteria</taxon>
        <taxon>Bacillati</taxon>
        <taxon>Bacillota</taxon>
        <taxon>Clostridia</taxon>
        <taxon>Eubacteriales</taxon>
        <taxon>environmental samples</taxon>
    </lineage>
</organism>